<evidence type="ECO:0000259" key="10">
    <source>
        <dbReference type="Pfam" id="PF01909"/>
    </source>
</evidence>
<keyword evidence="8" id="KW-0460">Magnesium</keyword>
<reference evidence="11 12" key="2">
    <citation type="submission" date="2020-04" db="EMBL/GenBank/DDBJ databases">
        <authorList>
            <person name="Fomenkov A."/>
            <person name="Anton B.P."/>
            <person name="Roberts R.J."/>
        </authorList>
    </citation>
    <scope>NUCLEOTIDE SEQUENCE [LARGE SCALE GENOMIC DNA]</scope>
    <source>
        <strain evidence="11 12">CCAP 1403/13f</strain>
    </source>
</reference>
<evidence type="ECO:0000256" key="4">
    <source>
        <dbReference type="ARBA" id="ARBA00022695"/>
    </source>
</evidence>
<evidence type="ECO:0000256" key="8">
    <source>
        <dbReference type="ARBA" id="ARBA00022842"/>
    </source>
</evidence>
<evidence type="ECO:0000256" key="3">
    <source>
        <dbReference type="ARBA" id="ARBA00022679"/>
    </source>
</evidence>
<evidence type="ECO:0000256" key="5">
    <source>
        <dbReference type="ARBA" id="ARBA00022723"/>
    </source>
</evidence>
<keyword evidence="4" id="KW-0548">Nucleotidyltransferase</keyword>
<dbReference type="EMBL" id="CP051206">
    <property type="protein sequence ID" value="QJB43540.1"/>
    <property type="molecule type" value="Genomic_DNA"/>
</dbReference>
<dbReference type="GO" id="GO:0016779">
    <property type="term" value="F:nucleotidyltransferase activity"/>
    <property type="evidence" value="ECO:0007669"/>
    <property type="project" value="UniProtKB-KW"/>
</dbReference>
<dbReference type="Proteomes" id="UP000502433">
    <property type="component" value="Chromosome"/>
</dbReference>
<keyword evidence="6" id="KW-0547">Nucleotide-binding</keyword>
<evidence type="ECO:0000256" key="7">
    <source>
        <dbReference type="ARBA" id="ARBA00022840"/>
    </source>
</evidence>
<comment type="similarity">
    <text evidence="9">Belongs to the MntA antitoxin family.</text>
</comment>
<gene>
    <name evidence="11" type="ORF">HGD76_04200</name>
</gene>
<proteinExistence type="inferred from homology"/>
<accession>A0A6H2BWY3</accession>
<dbReference type="AlphaFoldDB" id="A0A6H2BWY3"/>
<dbReference type="KEGG" id="dfs:HGD76_04200"/>
<evidence type="ECO:0000313" key="12">
    <source>
        <dbReference type="Proteomes" id="UP000502433"/>
    </source>
</evidence>
<dbReference type="InterPro" id="IPR052038">
    <property type="entry name" value="Type-VII_TA_antitoxin"/>
</dbReference>
<comment type="cofactor">
    <cofactor evidence="1">
        <name>Mg(2+)</name>
        <dbReference type="ChEBI" id="CHEBI:18420"/>
    </cofactor>
</comment>
<keyword evidence="2" id="KW-1277">Toxin-antitoxin system</keyword>
<dbReference type="InterPro" id="IPR043519">
    <property type="entry name" value="NT_sf"/>
</dbReference>
<dbReference type="GO" id="GO:0046872">
    <property type="term" value="F:metal ion binding"/>
    <property type="evidence" value="ECO:0007669"/>
    <property type="project" value="UniProtKB-KW"/>
</dbReference>
<keyword evidence="7" id="KW-0067">ATP-binding</keyword>
<dbReference type="PANTHER" id="PTHR33571:SF12">
    <property type="entry name" value="BSL3053 PROTEIN"/>
    <property type="match status" value="1"/>
</dbReference>
<dbReference type="InterPro" id="IPR002934">
    <property type="entry name" value="Polymerase_NTP_transf_dom"/>
</dbReference>
<protein>
    <submittedName>
        <fullName evidence="11">Nucleotidyltransferase family protein</fullName>
    </submittedName>
</protein>
<dbReference type="Pfam" id="PF01909">
    <property type="entry name" value="NTP_transf_2"/>
    <property type="match status" value="1"/>
</dbReference>
<evidence type="ECO:0000313" key="11">
    <source>
        <dbReference type="EMBL" id="QJB43540.1"/>
    </source>
</evidence>
<keyword evidence="3 11" id="KW-0808">Transferase</keyword>
<reference evidence="11 12" key="1">
    <citation type="submission" date="2020-04" db="EMBL/GenBank/DDBJ databases">
        <title>Genome-Wide Identification of 5-Methylcytosine Sites in Bacterial Genomes By High-Throughput Sequencing of MspJI Restriction Fragments.</title>
        <authorList>
            <person name="Wu V."/>
        </authorList>
    </citation>
    <scope>NUCLEOTIDE SEQUENCE [LARGE SCALE GENOMIC DNA]</scope>
    <source>
        <strain evidence="11 12">CCAP 1403/13f</strain>
    </source>
</reference>
<name>A0A6H2BWY3_DOLFA</name>
<dbReference type="GO" id="GO:0005524">
    <property type="term" value="F:ATP binding"/>
    <property type="evidence" value="ECO:0007669"/>
    <property type="project" value="UniProtKB-KW"/>
</dbReference>
<sequence length="96" mass="10657">MGIEELLLPFREQILKIATKYGAYNLRVFGSVARGEATPDSDIDFLVELKPQSSLFDYIGLMQDLAALLGRKVDIAEPGNLHELIRDKVLSEAVPL</sequence>
<dbReference type="PANTHER" id="PTHR33571">
    <property type="entry name" value="SSL8005 PROTEIN"/>
    <property type="match status" value="1"/>
</dbReference>
<dbReference type="SUPFAM" id="SSF81301">
    <property type="entry name" value="Nucleotidyltransferase"/>
    <property type="match status" value="1"/>
</dbReference>
<organism evidence="11 12">
    <name type="scientific">Dolichospermum flos-aquae CCAP 1403/13F</name>
    <dbReference type="NCBI Taxonomy" id="315271"/>
    <lineage>
        <taxon>Bacteria</taxon>
        <taxon>Bacillati</taxon>
        <taxon>Cyanobacteriota</taxon>
        <taxon>Cyanophyceae</taxon>
        <taxon>Nostocales</taxon>
        <taxon>Aphanizomenonaceae</taxon>
        <taxon>Dolichospermum</taxon>
    </lineage>
</organism>
<evidence type="ECO:0000256" key="1">
    <source>
        <dbReference type="ARBA" id="ARBA00001946"/>
    </source>
</evidence>
<dbReference type="Gene3D" id="3.30.460.10">
    <property type="entry name" value="Beta Polymerase, domain 2"/>
    <property type="match status" value="1"/>
</dbReference>
<feature type="domain" description="Polymerase nucleotidyl transferase" evidence="10">
    <location>
        <begin position="17"/>
        <end position="93"/>
    </location>
</feature>
<evidence type="ECO:0000256" key="9">
    <source>
        <dbReference type="ARBA" id="ARBA00038276"/>
    </source>
</evidence>
<evidence type="ECO:0000256" key="6">
    <source>
        <dbReference type="ARBA" id="ARBA00022741"/>
    </source>
</evidence>
<keyword evidence="5" id="KW-0479">Metal-binding</keyword>
<dbReference type="CDD" id="cd05403">
    <property type="entry name" value="NT_KNTase_like"/>
    <property type="match status" value="1"/>
</dbReference>
<dbReference type="RefSeq" id="WP_015078281.1">
    <property type="nucleotide sequence ID" value="NZ_CP051206.1"/>
</dbReference>
<evidence type="ECO:0000256" key="2">
    <source>
        <dbReference type="ARBA" id="ARBA00022649"/>
    </source>
</evidence>